<gene>
    <name evidence="1" type="ORF">PENSUB_9722</name>
</gene>
<protein>
    <submittedName>
        <fullName evidence="1">Uncharacterized protein</fullName>
    </submittedName>
</protein>
<dbReference type="InterPro" id="IPR021833">
    <property type="entry name" value="DUF3425"/>
</dbReference>
<reference evidence="1 2" key="1">
    <citation type="submission" date="2016-10" db="EMBL/GenBank/DDBJ databases">
        <title>Genome sequence of the ascomycete fungus Penicillium subrubescens.</title>
        <authorList>
            <person name="De Vries R.P."/>
            <person name="Peng M."/>
            <person name="Dilokpimol A."/>
            <person name="Hilden K."/>
            <person name="Makela M.R."/>
            <person name="Grigoriev I."/>
            <person name="Riley R."/>
            <person name="Granchi Z."/>
        </authorList>
    </citation>
    <scope>NUCLEOTIDE SEQUENCE [LARGE SCALE GENOMIC DNA]</scope>
    <source>
        <strain evidence="1 2">CBS 132785</strain>
    </source>
</reference>
<evidence type="ECO:0000313" key="1">
    <source>
        <dbReference type="EMBL" id="OKO97796.1"/>
    </source>
</evidence>
<dbReference type="AlphaFoldDB" id="A0A1Q5TC44"/>
<sequence>MTRFNATAYTRYYTANPCLDQLLTLSKFNRLRAFVDNMKVLGLTMQDMEDDVVSRFNLPSPTVQKTKSQALPGSLCPTTTQRSIQHHPWLDCFPFPRMRDNLLTVV</sequence>
<evidence type="ECO:0000313" key="2">
    <source>
        <dbReference type="Proteomes" id="UP000186955"/>
    </source>
</evidence>
<dbReference type="Pfam" id="PF11905">
    <property type="entry name" value="DUF3425"/>
    <property type="match status" value="1"/>
</dbReference>
<proteinExistence type="predicted"/>
<dbReference type="EMBL" id="MNBE01000683">
    <property type="protein sequence ID" value="OKO97796.1"/>
    <property type="molecule type" value="Genomic_DNA"/>
</dbReference>
<dbReference type="Proteomes" id="UP000186955">
    <property type="component" value="Unassembled WGS sequence"/>
</dbReference>
<organism evidence="1 2">
    <name type="scientific">Penicillium subrubescens</name>
    <dbReference type="NCBI Taxonomy" id="1316194"/>
    <lineage>
        <taxon>Eukaryota</taxon>
        <taxon>Fungi</taxon>
        <taxon>Dikarya</taxon>
        <taxon>Ascomycota</taxon>
        <taxon>Pezizomycotina</taxon>
        <taxon>Eurotiomycetes</taxon>
        <taxon>Eurotiomycetidae</taxon>
        <taxon>Eurotiales</taxon>
        <taxon>Aspergillaceae</taxon>
        <taxon>Penicillium</taxon>
    </lineage>
</organism>
<dbReference type="STRING" id="1316194.A0A1Q5TC44"/>
<accession>A0A1Q5TC44</accession>
<comment type="caution">
    <text evidence="1">The sequence shown here is derived from an EMBL/GenBank/DDBJ whole genome shotgun (WGS) entry which is preliminary data.</text>
</comment>
<dbReference type="PANTHER" id="PTHR38116:SF1">
    <property type="entry name" value="BZIP DOMAIN-CONTAINING PROTEIN"/>
    <property type="match status" value="1"/>
</dbReference>
<keyword evidence="2" id="KW-1185">Reference proteome</keyword>
<name>A0A1Q5TC44_9EURO</name>
<dbReference type="PANTHER" id="PTHR38116">
    <property type="entry name" value="CHROMOSOME 7, WHOLE GENOME SHOTGUN SEQUENCE"/>
    <property type="match status" value="1"/>
</dbReference>